<accession>A0ACB9GYW8</accession>
<organism evidence="1 2">
    <name type="scientific">Cichorium intybus</name>
    <name type="common">Chicory</name>
    <dbReference type="NCBI Taxonomy" id="13427"/>
    <lineage>
        <taxon>Eukaryota</taxon>
        <taxon>Viridiplantae</taxon>
        <taxon>Streptophyta</taxon>
        <taxon>Embryophyta</taxon>
        <taxon>Tracheophyta</taxon>
        <taxon>Spermatophyta</taxon>
        <taxon>Magnoliopsida</taxon>
        <taxon>eudicotyledons</taxon>
        <taxon>Gunneridae</taxon>
        <taxon>Pentapetalae</taxon>
        <taxon>asterids</taxon>
        <taxon>campanulids</taxon>
        <taxon>Asterales</taxon>
        <taxon>Asteraceae</taxon>
        <taxon>Cichorioideae</taxon>
        <taxon>Cichorieae</taxon>
        <taxon>Cichoriinae</taxon>
        <taxon>Cichorium</taxon>
    </lineage>
</organism>
<dbReference type="Proteomes" id="UP001055811">
    <property type="component" value="Linkage Group LG01"/>
</dbReference>
<evidence type="ECO:0000313" key="2">
    <source>
        <dbReference type="Proteomes" id="UP001055811"/>
    </source>
</evidence>
<gene>
    <name evidence="1" type="ORF">L2E82_01419</name>
</gene>
<evidence type="ECO:0000313" key="1">
    <source>
        <dbReference type="EMBL" id="KAI3788647.1"/>
    </source>
</evidence>
<comment type="caution">
    <text evidence="1">The sequence shown here is derived from an EMBL/GenBank/DDBJ whole genome shotgun (WGS) entry which is preliminary data.</text>
</comment>
<dbReference type="EMBL" id="CM042009">
    <property type="protein sequence ID" value="KAI3788647.1"/>
    <property type="molecule type" value="Genomic_DNA"/>
</dbReference>
<keyword evidence="2" id="KW-1185">Reference proteome</keyword>
<sequence>MQLADFRVFTQEFQGFYSRTQECNYGELESLQRSGSSTFFNGFPGGGTDLDSPGDTLDHNAAGDGYGSVDFIAGSSSGRERKKGVPWTEEEHRMFLLGLQKLGKGDWRGIARNYVITRTPTQVTSHAHKYFIRQSNISRRKRRSSLFDIVADDFPSGNPS</sequence>
<proteinExistence type="predicted"/>
<reference evidence="2" key="1">
    <citation type="journal article" date="2022" name="Mol. Ecol. Resour.">
        <title>The genomes of chicory, endive, great burdock and yacon provide insights into Asteraceae palaeo-polyploidization history and plant inulin production.</title>
        <authorList>
            <person name="Fan W."/>
            <person name="Wang S."/>
            <person name="Wang H."/>
            <person name="Wang A."/>
            <person name="Jiang F."/>
            <person name="Liu H."/>
            <person name="Zhao H."/>
            <person name="Xu D."/>
            <person name="Zhang Y."/>
        </authorList>
    </citation>
    <scope>NUCLEOTIDE SEQUENCE [LARGE SCALE GENOMIC DNA]</scope>
    <source>
        <strain evidence="2">cv. Punajuju</strain>
    </source>
</reference>
<reference evidence="1 2" key="2">
    <citation type="journal article" date="2022" name="Mol. Ecol. Resour.">
        <title>The genomes of chicory, endive, great burdock and yacon provide insights into Asteraceae paleo-polyploidization history and plant inulin production.</title>
        <authorList>
            <person name="Fan W."/>
            <person name="Wang S."/>
            <person name="Wang H."/>
            <person name="Wang A."/>
            <person name="Jiang F."/>
            <person name="Liu H."/>
            <person name="Zhao H."/>
            <person name="Xu D."/>
            <person name="Zhang Y."/>
        </authorList>
    </citation>
    <scope>NUCLEOTIDE SEQUENCE [LARGE SCALE GENOMIC DNA]</scope>
    <source>
        <strain evidence="2">cv. Punajuju</strain>
        <tissue evidence="1">Leaves</tissue>
    </source>
</reference>
<name>A0ACB9GYW8_CICIN</name>
<protein>
    <submittedName>
        <fullName evidence="1">Uncharacterized protein</fullName>
    </submittedName>
</protein>